<dbReference type="PANTHER" id="PTHR12474">
    <property type="entry name" value="P53 REGULATED PA26 NUCLEAR PROTEIN SESTRIN"/>
    <property type="match status" value="1"/>
</dbReference>
<dbReference type="AlphaFoldDB" id="A0A0L0C2R8"/>
<accession>A0A0L0C2R8</accession>
<dbReference type="GO" id="GO:0016616">
    <property type="term" value="F:oxidoreductase activity, acting on the CH-OH group of donors, NAD or NADP as acceptor"/>
    <property type="evidence" value="ECO:0007669"/>
    <property type="project" value="InterPro"/>
</dbReference>
<feature type="non-terminal residue" evidence="5">
    <location>
        <position position="1"/>
    </location>
</feature>
<dbReference type="Pfam" id="PF00056">
    <property type="entry name" value="Ldh_1_N"/>
    <property type="match status" value="1"/>
</dbReference>
<proteinExistence type="inferred from homology"/>
<dbReference type="GO" id="GO:0005634">
    <property type="term" value="C:nucleus"/>
    <property type="evidence" value="ECO:0007669"/>
    <property type="project" value="InterPro"/>
</dbReference>
<dbReference type="GO" id="GO:0070728">
    <property type="term" value="F:L-leucine binding"/>
    <property type="evidence" value="ECO:0007669"/>
    <property type="project" value="TreeGrafter"/>
</dbReference>
<reference evidence="5 6" key="1">
    <citation type="journal article" date="2015" name="Nat. Commun.">
        <title>Lucilia cuprina genome unlocks parasitic fly biology to underpin future interventions.</title>
        <authorList>
            <person name="Anstead C.A."/>
            <person name="Korhonen P.K."/>
            <person name="Young N.D."/>
            <person name="Hall R.S."/>
            <person name="Jex A.R."/>
            <person name="Murali S.C."/>
            <person name="Hughes D.S."/>
            <person name="Lee S.F."/>
            <person name="Perry T."/>
            <person name="Stroehlein A.J."/>
            <person name="Ansell B.R."/>
            <person name="Breugelmans B."/>
            <person name="Hofmann A."/>
            <person name="Qu J."/>
            <person name="Dugan S."/>
            <person name="Lee S.L."/>
            <person name="Chao H."/>
            <person name="Dinh H."/>
            <person name="Han Y."/>
            <person name="Doddapaneni H.V."/>
            <person name="Worley K.C."/>
            <person name="Muzny D.M."/>
            <person name="Ioannidis P."/>
            <person name="Waterhouse R.M."/>
            <person name="Zdobnov E.M."/>
            <person name="James P.J."/>
            <person name="Bagnall N.H."/>
            <person name="Kotze A.C."/>
            <person name="Gibbs R.A."/>
            <person name="Richards S."/>
            <person name="Batterham P."/>
            <person name="Gasser R.B."/>
        </authorList>
    </citation>
    <scope>NUCLEOTIDE SEQUENCE [LARGE SCALE GENOMIC DNA]</scope>
    <source>
        <strain evidence="5 6">LS</strain>
        <tissue evidence="5">Full body</tissue>
    </source>
</reference>
<evidence type="ECO:0000259" key="4">
    <source>
        <dbReference type="Pfam" id="PF00056"/>
    </source>
</evidence>
<dbReference type="PANTHER" id="PTHR12474:SF0">
    <property type="entry name" value="SESTRIN HOMOLOG"/>
    <property type="match status" value="1"/>
</dbReference>
<dbReference type="SUPFAM" id="SSF69118">
    <property type="entry name" value="AhpD-like"/>
    <property type="match status" value="1"/>
</dbReference>
<comment type="subcellular location">
    <subcellularLocation>
        <location evidence="1">Cytoplasm</location>
    </subcellularLocation>
</comment>
<sequence>KYFGNWIFYSMYSMVDCYADMGQIGQECSVREYNMDDLELDQVTQVIGYHPRFLDHFLRTQNFIMNGDGPLPYDYRYYLAIIKKFSKMFRKLTSALYQVTHQQLMTTLTRTKNATLKNTIGELKSSIAQSFFRYEQPLRTSCNKKITIVGSEKTSLPMAKNCLDRELCQQICIMDLQAKKENTKTNLLLSCSPHIKATKHFQDTSNSDLIILTKDIQNRKDTAKTTTIKDTLEQYTNVMKNLIPNLVKYSPNTIFLIDTEQADVVTYVAWKLSRLPKNRVLSPKQIKDFIQEPITYSDQGTADVAAKIIENYHRILLSTLPQAAARHQCPYLVKMYEKEFINQGGNPEWLNGLDFIPPKLRAIYEINKILAHRPWLLRKEHIENLTRGKNSWSLSEVVHAMVLLSHFHSLSSFVFSCGLTQKLDGLSSPKLKTPPATLTAPQTPTGTAAMQQQQPFMAVENLTQQQQQPQKTVLSEITLNNNNNSMDHHNHQVYCNNNAAVAAAAATVSHSSGGGAVGMPLTGVAAATNSVNGVNKLNAQPSVTVEALMERMKVLSQKQDECSEAELSNRFKNVEMQTAELPAASTVAPAEIPPVISHYIEDPNFTYQDFARRGAENIPNTFRIQDYSWDDHGYSLVNGLYEDVGTLLDQKFRCAYNLTYFTMAGVKNVDTSKFRRAIWNYIQCIYGIRHDDYDYGEVNQLLDRSLKMFIKTACCFPERITTKDYDNILVELQDSEKVHVNLMVMEARNQAELLYALREIMRYRT</sequence>
<dbReference type="InterPro" id="IPR036291">
    <property type="entry name" value="NAD(P)-bd_dom_sf"/>
</dbReference>
<evidence type="ECO:0000313" key="6">
    <source>
        <dbReference type="Proteomes" id="UP000037069"/>
    </source>
</evidence>
<dbReference type="InterPro" id="IPR029032">
    <property type="entry name" value="AhpD-like"/>
</dbReference>
<dbReference type="GO" id="GO:0016684">
    <property type="term" value="F:oxidoreductase activity, acting on peroxide as acceptor"/>
    <property type="evidence" value="ECO:0007669"/>
    <property type="project" value="TreeGrafter"/>
</dbReference>
<dbReference type="GO" id="GO:1990253">
    <property type="term" value="P:cellular response to leucine starvation"/>
    <property type="evidence" value="ECO:0007669"/>
    <property type="project" value="TreeGrafter"/>
</dbReference>
<dbReference type="GO" id="GO:0005737">
    <property type="term" value="C:cytoplasm"/>
    <property type="evidence" value="ECO:0007669"/>
    <property type="project" value="UniProtKB-SubCell"/>
</dbReference>
<dbReference type="GO" id="GO:0071233">
    <property type="term" value="P:cellular response to L-leucine"/>
    <property type="evidence" value="ECO:0007669"/>
    <property type="project" value="TreeGrafter"/>
</dbReference>
<dbReference type="InterPro" id="IPR001236">
    <property type="entry name" value="Lactate/malate_DH_N"/>
</dbReference>
<dbReference type="EMBL" id="JRES01000975">
    <property type="protein sequence ID" value="KNC26556.1"/>
    <property type="molecule type" value="Genomic_DNA"/>
</dbReference>
<evidence type="ECO:0000256" key="1">
    <source>
        <dbReference type="ARBA" id="ARBA00004496"/>
    </source>
</evidence>
<dbReference type="GO" id="GO:0019752">
    <property type="term" value="P:carboxylic acid metabolic process"/>
    <property type="evidence" value="ECO:0007669"/>
    <property type="project" value="InterPro"/>
</dbReference>
<dbReference type="GO" id="GO:1904262">
    <property type="term" value="P:negative regulation of TORC1 signaling"/>
    <property type="evidence" value="ECO:0007669"/>
    <property type="project" value="TreeGrafter"/>
</dbReference>
<dbReference type="SUPFAM" id="SSF51735">
    <property type="entry name" value="NAD(P)-binding Rossmann-fold domains"/>
    <property type="match status" value="1"/>
</dbReference>
<dbReference type="Proteomes" id="UP000037069">
    <property type="component" value="Unassembled WGS sequence"/>
</dbReference>
<comment type="caution">
    <text evidence="5">The sequence shown here is derived from an EMBL/GenBank/DDBJ whole genome shotgun (WGS) entry which is preliminary data.</text>
</comment>
<gene>
    <name evidence="5" type="ORF">FF38_09982</name>
</gene>
<organism evidence="5 6">
    <name type="scientific">Lucilia cuprina</name>
    <name type="common">Green bottle fly</name>
    <name type="synonym">Australian sheep blowfly</name>
    <dbReference type="NCBI Taxonomy" id="7375"/>
    <lineage>
        <taxon>Eukaryota</taxon>
        <taxon>Metazoa</taxon>
        <taxon>Ecdysozoa</taxon>
        <taxon>Arthropoda</taxon>
        <taxon>Hexapoda</taxon>
        <taxon>Insecta</taxon>
        <taxon>Pterygota</taxon>
        <taxon>Neoptera</taxon>
        <taxon>Endopterygota</taxon>
        <taxon>Diptera</taxon>
        <taxon>Brachycera</taxon>
        <taxon>Muscomorpha</taxon>
        <taxon>Oestroidea</taxon>
        <taxon>Calliphoridae</taxon>
        <taxon>Luciliinae</taxon>
        <taxon>Lucilia</taxon>
    </lineage>
</organism>
<dbReference type="PRINTS" id="PR00086">
    <property type="entry name" value="LLDHDRGNASE"/>
</dbReference>
<protein>
    <submittedName>
        <fullName evidence="5">Sestrin-like protein</fullName>
    </submittedName>
</protein>
<dbReference type="GO" id="GO:1901031">
    <property type="term" value="P:regulation of response to reactive oxygen species"/>
    <property type="evidence" value="ECO:0007669"/>
    <property type="project" value="InterPro"/>
</dbReference>
<evidence type="ECO:0000256" key="3">
    <source>
        <dbReference type="ARBA" id="ARBA00022490"/>
    </source>
</evidence>
<feature type="domain" description="Lactate/malate dehydrogenase N-terminal" evidence="4">
    <location>
        <begin position="145"/>
        <end position="281"/>
    </location>
</feature>
<dbReference type="InterPro" id="IPR001557">
    <property type="entry name" value="L-lactate/malate_DH"/>
</dbReference>
<evidence type="ECO:0000256" key="2">
    <source>
        <dbReference type="ARBA" id="ARBA00008350"/>
    </source>
</evidence>
<evidence type="ECO:0000313" key="5">
    <source>
        <dbReference type="EMBL" id="KNC26556.1"/>
    </source>
</evidence>
<keyword evidence="6" id="KW-1185">Reference proteome</keyword>
<comment type="similarity">
    <text evidence="2">Belongs to the sestrin family.</text>
</comment>
<dbReference type="InterPro" id="IPR006730">
    <property type="entry name" value="Sestrin"/>
</dbReference>
<dbReference type="Gene3D" id="3.40.50.720">
    <property type="entry name" value="NAD(P)-binding Rossmann-like Domain"/>
    <property type="match status" value="1"/>
</dbReference>
<keyword evidence="3" id="KW-0963">Cytoplasm</keyword>
<dbReference type="STRING" id="7375.A0A0L0C2R8"/>
<dbReference type="Pfam" id="PF04636">
    <property type="entry name" value="PA26"/>
    <property type="match status" value="2"/>
</dbReference>
<dbReference type="GO" id="GO:0016239">
    <property type="term" value="P:positive regulation of macroautophagy"/>
    <property type="evidence" value="ECO:0007669"/>
    <property type="project" value="TreeGrafter"/>
</dbReference>
<name>A0A0L0C2R8_LUCCU</name>
<dbReference type="OrthoDB" id="8032841at2759"/>